<dbReference type="SUPFAM" id="SSF53474">
    <property type="entry name" value="alpha/beta-Hydrolases"/>
    <property type="match status" value="1"/>
</dbReference>
<comment type="similarity">
    <text evidence="1">Belongs to the putative lipase ROG1 family.</text>
</comment>
<accession>A0A284R549</accession>
<dbReference type="PANTHER" id="PTHR12482">
    <property type="entry name" value="LIPASE ROG1-RELATED-RELATED"/>
    <property type="match status" value="1"/>
</dbReference>
<keyword evidence="3" id="KW-1133">Transmembrane helix</keyword>
<evidence type="ECO:0000313" key="5">
    <source>
        <dbReference type="EMBL" id="SJL03836.1"/>
    </source>
</evidence>
<organism evidence="5 6">
    <name type="scientific">Armillaria ostoyae</name>
    <name type="common">Armillaria root rot fungus</name>
    <dbReference type="NCBI Taxonomy" id="47428"/>
    <lineage>
        <taxon>Eukaryota</taxon>
        <taxon>Fungi</taxon>
        <taxon>Dikarya</taxon>
        <taxon>Basidiomycota</taxon>
        <taxon>Agaricomycotina</taxon>
        <taxon>Agaricomycetes</taxon>
        <taxon>Agaricomycetidae</taxon>
        <taxon>Agaricales</taxon>
        <taxon>Marasmiineae</taxon>
        <taxon>Physalacriaceae</taxon>
        <taxon>Armillaria</taxon>
    </lineage>
</organism>
<feature type="transmembrane region" description="Helical" evidence="3">
    <location>
        <begin position="279"/>
        <end position="302"/>
    </location>
</feature>
<proteinExistence type="inferred from homology"/>
<dbReference type="AlphaFoldDB" id="A0A284R549"/>
<evidence type="ECO:0000256" key="2">
    <source>
        <dbReference type="SAM" id="MobiDB-lite"/>
    </source>
</evidence>
<feature type="region of interest" description="Disordered" evidence="2">
    <location>
        <begin position="352"/>
        <end position="372"/>
    </location>
</feature>
<keyword evidence="3" id="KW-0472">Membrane</keyword>
<keyword evidence="6" id="KW-1185">Reference proteome</keyword>
<dbReference type="Proteomes" id="UP000219338">
    <property type="component" value="Unassembled WGS sequence"/>
</dbReference>
<dbReference type="InterPro" id="IPR044294">
    <property type="entry name" value="Lipase-like"/>
</dbReference>
<reference evidence="6" key="1">
    <citation type="journal article" date="2017" name="Nat. Ecol. Evol.">
        <title>Genome expansion and lineage-specific genetic innovations in the forest pathogenic fungi Armillaria.</title>
        <authorList>
            <person name="Sipos G."/>
            <person name="Prasanna A.N."/>
            <person name="Walter M.C."/>
            <person name="O'Connor E."/>
            <person name="Balint B."/>
            <person name="Krizsan K."/>
            <person name="Kiss B."/>
            <person name="Hess J."/>
            <person name="Varga T."/>
            <person name="Slot J."/>
            <person name="Riley R."/>
            <person name="Boka B."/>
            <person name="Rigling D."/>
            <person name="Barry K."/>
            <person name="Lee J."/>
            <person name="Mihaltcheva S."/>
            <person name="LaButti K."/>
            <person name="Lipzen A."/>
            <person name="Waldron R."/>
            <person name="Moloney N.M."/>
            <person name="Sperisen C."/>
            <person name="Kredics L."/>
            <person name="Vagvoelgyi C."/>
            <person name="Patrignani A."/>
            <person name="Fitzpatrick D."/>
            <person name="Nagy I."/>
            <person name="Doyle S."/>
            <person name="Anderson J.B."/>
            <person name="Grigoriev I.V."/>
            <person name="Gueldener U."/>
            <person name="Muensterkoetter M."/>
            <person name="Nagy L.G."/>
        </authorList>
    </citation>
    <scope>NUCLEOTIDE SEQUENCE [LARGE SCALE GENOMIC DNA]</scope>
    <source>
        <strain evidence="6">C18/9</strain>
    </source>
</reference>
<dbReference type="OMA" id="VHGMWGN"/>
<protein>
    <recommendedName>
        <fullName evidence="4">DUF676 domain-containing protein</fullName>
    </recommendedName>
</protein>
<evidence type="ECO:0000259" key="4">
    <source>
        <dbReference type="Pfam" id="PF05057"/>
    </source>
</evidence>
<dbReference type="OrthoDB" id="273452at2759"/>
<evidence type="ECO:0000256" key="3">
    <source>
        <dbReference type="SAM" id="Phobius"/>
    </source>
</evidence>
<dbReference type="Pfam" id="PF05057">
    <property type="entry name" value="DUF676"/>
    <property type="match status" value="1"/>
</dbReference>
<evidence type="ECO:0000313" key="6">
    <source>
        <dbReference type="Proteomes" id="UP000219338"/>
    </source>
</evidence>
<feature type="domain" description="DUF676" evidence="4">
    <location>
        <begin position="4"/>
        <end position="205"/>
    </location>
</feature>
<keyword evidence="3" id="KW-0812">Transmembrane</keyword>
<dbReference type="STRING" id="47428.A0A284R549"/>
<dbReference type="PANTHER" id="PTHR12482:SF62">
    <property type="entry name" value="LIPASE ROG1-RELATED"/>
    <property type="match status" value="1"/>
</dbReference>
<dbReference type="EMBL" id="FUEG01000004">
    <property type="protein sequence ID" value="SJL03836.1"/>
    <property type="molecule type" value="Genomic_DNA"/>
</dbReference>
<dbReference type="InterPro" id="IPR007751">
    <property type="entry name" value="DUF676_lipase-like"/>
</dbReference>
<sequence>MSSYHLLVLVHGMWGNPSHMAELKRIMLETRARPSAEGIEMRLLVAETNQEASTYDGIDWGGERVAQEVLDEVEKLQRDGDKVVRFSITGYSLGGLVSRYVVGILNRRGFFEDVTPFNFNTIATPHVGLPTYPSFVSTLFSTLGPRLLSRTGEQFYCVDKWSSTGRPLLDIMADPDQIFHKSLAAFKSIRIYANSVNDRTVPYVTAAIELEDNFLDHATNGIEIELHEEYNPIIKSYSLPAVSPAPTPKPAILSRQWLKDKKERTYLPPFLQFRFPFNLVFYALLPILIPIGASLIIVRLSLASRSSRARIRLLEKENESNGERLIHLLSDLERQVEDAVVDIIDDPGITSSSENILPEKGKRKTKRGSSEPKAILTPLQQKLVRALNTLPIKKELVYLNIGHNSHATIISRDVKRFEMHRLGQGVIKHWADSFVLDMYGVVRFEDTELLPASSPEDCPKIIKSGIDEEGQHHLSPAITGPSGIAMLLYRLGRPELLERLFDVEGTHDFDFSMHIDSKYFQDSYVRRRGRRVEIGFMDEYGEEANHGVRYLIEDFIPPYKIGAWKPVSTSDLGSSWGGSEAWVRAQGEAVAKGI</sequence>
<dbReference type="Gene3D" id="3.40.50.1820">
    <property type="entry name" value="alpha/beta hydrolase"/>
    <property type="match status" value="1"/>
</dbReference>
<name>A0A284R549_ARMOS</name>
<gene>
    <name evidence="5" type="ORF">ARMOST_07193</name>
</gene>
<evidence type="ECO:0000256" key="1">
    <source>
        <dbReference type="ARBA" id="ARBA00007920"/>
    </source>
</evidence>
<dbReference type="InterPro" id="IPR029058">
    <property type="entry name" value="AB_hydrolase_fold"/>
</dbReference>